<evidence type="ECO:0000256" key="1">
    <source>
        <dbReference type="ARBA" id="ARBA00004651"/>
    </source>
</evidence>
<keyword evidence="7 11" id="KW-1133">Transmembrane helix</keyword>
<dbReference type="Pfam" id="PF18075">
    <property type="entry name" value="FtsX_ECD"/>
    <property type="match status" value="1"/>
</dbReference>
<evidence type="ECO:0000256" key="6">
    <source>
        <dbReference type="ARBA" id="ARBA00022692"/>
    </source>
</evidence>
<evidence type="ECO:0000256" key="7">
    <source>
        <dbReference type="ARBA" id="ARBA00022989"/>
    </source>
</evidence>
<keyword evidence="4 10" id="KW-1003">Cell membrane</keyword>
<dbReference type="InterPro" id="IPR003838">
    <property type="entry name" value="ABC3_permease_C"/>
</dbReference>
<dbReference type="AlphaFoldDB" id="A0A4Z0YFH6"/>
<evidence type="ECO:0000259" key="13">
    <source>
        <dbReference type="Pfam" id="PF18075"/>
    </source>
</evidence>
<keyword evidence="8 10" id="KW-0472">Membrane</keyword>
<dbReference type="InterPro" id="IPR040690">
    <property type="entry name" value="FtsX_ECD"/>
</dbReference>
<evidence type="ECO:0000313" key="15">
    <source>
        <dbReference type="Proteomes" id="UP000297714"/>
    </source>
</evidence>
<feature type="domain" description="ABC3 transporter permease C-terminal" evidence="12">
    <location>
        <begin position="178"/>
        <end position="297"/>
    </location>
</feature>
<protein>
    <recommendedName>
        <fullName evidence="3 10">Cell division protein FtsX</fullName>
    </recommendedName>
</protein>
<evidence type="ECO:0000256" key="5">
    <source>
        <dbReference type="ARBA" id="ARBA00022618"/>
    </source>
</evidence>
<comment type="subcellular location">
    <subcellularLocation>
        <location evidence="1">Cell membrane</location>
        <topology evidence="1">Multi-pass membrane protein</topology>
    </subcellularLocation>
</comment>
<reference evidence="14 15" key="1">
    <citation type="submission" date="2019-04" db="EMBL/GenBank/DDBJ databases">
        <authorList>
            <person name="Poehlein A."/>
            <person name="Bengelsdorf F.R."/>
            <person name="Duerre P."/>
            <person name="Daniel R."/>
        </authorList>
    </citation>
    <scope>NUCLEOTIDE SEQUENCE [LARGE SCALE GENOMIC DNA]</scope>
    <source>
        <strain evidence="14 15">BS-1</strain>
    </source>
</reference>
<keyword evidence="5 10" id="KW-0132">Cell division</keyword>
<accession>A0A4Z0YFH6</accession>
<evidence type="ECO:0000256" key="8">
    <source>
        <dbReference type="ARBA" id="ARBA00023136"/>
    </source>
</evidence>
<evidence type="ECO:0000313" key="14">
    <source>
        <dbReference type="EMBL" id="TGJ75702.1"/>
    </source>
</evidence>
<gene>
    <name evidence="14" type="primary">ftsX</name>
    <name evidence="14" type="ORF">CAGA_22020</name>
</gene>
<feature type="domain" description="FtsX extracellular" evidence="13">
    <location>
        <begin position="60"/>
        <end position="153"/>
    </location>
</feature>
<proteinExistence type="inferred from homology"/>
<evidence type="ECO:0000256" key="4">
    <source>
        <dbReference type="ARBA" id="ARBA00022475"/>
    </source>
</evidence>
<dbReference type="Pfam" id="PF02687">
    <property type="entry name" value="FtsX"/>
    <property type="match status" value="1"/>
</dbReference>
<dbReference type="RefSeq" id="WP_135660722.1">
    <property type="nucleotide sequence ID" value="NZ_JAJUFJ010000015.1"/>
</dbReference>
<feature type="transmembrane region" description="Helical" evidence="11">
    <location>
        <begin position="217"/>
        <end position="245"/>
    </location>
</feature>
<keyword evidence="9 10" id="KW-0131">Cell cycle</keyword>
<dbReference type="NCBIfam" id="NF038347">
    <property type="entry name" value="FtsX_Gpos"/>
    <property type="match status" value="1"/>
</dbReference>
<comment type="caution">
    <text evidence="14">The sequence shown here is derived from an EMBL/GenBank/DDBJ whole genome shotgun (WGS) entry which is preliminary data.</text>
</comment>
<dbReference type="GO" id="GO:0051301">
    <property type="term" value="P:cell division"/>
    <property type="evidence" value="ECO:0007669"/>
    <property type="project" value="UniProtKB-KW"/>
</dbReference>
<evidence type="ECO:0000256" key="11">
    <source>
        <dbReference type="SAM" id="Phobius"/>
    </source>
</evidence>
<dbReference type="Gene3D" id="3.30.70.3040">
    <property type="match status" value="1"/>
</dbReference>
<dbReference type="GO" id="GO:0005886">
    <property type="term" value="C:plasma membrane"/>
    <property type="evidence" value="ECO:0007669"/>
    <property type="project" value="UniProtKB-SubCell"/>
</dbReference>
<dbReference type="InterPro" id="IPR058204">
    <property type="entry name" value="FtsX_firmicutes-type"/>
</dbReference>
<dbReference type="PROSITE" id="PS51257">
    <property type="entry name" value="PROKAR_LIPOPROTEIN"/>
    <property type="match status" value="1"/>
</dbReference>
<organism evidence="14 15">
    <name type="scientific">Caproiciproducens galactitolivorans</name>
    <dbReference type="NCBI Taxonomy" id="642589"/>
    <lineage>
        <taxon>Bacteria</taxon>
        <taxon>Bacillati</taxon>
        <taxon>Bacillota</taxon>
        <taxon>Clostridia</taxon>
        <taxon>Eubacteriales</taxon>
        <taxon>Acutalibacteraceae</taxon>
        <taxon>Caproiciproducens</taxon>
    </lineage>
</organism>
<feature type="transmembrane region" description="Helical" evidence="11">
    <location>
        <begin position="174"/>
        <end position="196"/>
    </location>
</feature>
<comment type="similarity">
    <text evidence="2 10">Belongs to the ABC-4 integral membrane protein family. FtsX subfamily.</text>
</comment>
<feature type="transmembrane region" description="Helical" evidence="11">
    <location>
        <begin position="265"/>
        <end position="288"/>
    </location>
</feature>
<evidence type="ECO:0000256" key="10">
    <source>
        <dbReference type="PIRNR" id="PIRNR003097"/>
    </source>
</evidence>
<dbReference type="PIRSF" id="PIRSF003097">
    <property type="entry name" value="FtsX"/>
    <property type="match status" value="1"/>
</dbReference>
<dbReference type="PANTHER" id="PTHR47755:SF1">
    <property type="entry name" value="CELL DIVISION PROTEIN FTSX"/>
    <property type="match status" value="1"/>
</dbReference>
<dbReference type="OrthoDB" id="9812531at2"/>
<evidence type="ECO:0000256" key="3">
    <source>
        <dbReference type="ARBA" id="ARBA00021907"/>
    </source>
</evidence>
<dbReference type="PANTHER" id="PTHR47755">
    <property type="entry name" value="CELL DIVISION PROTEIN FTSX"/>
    <property type="match status" value="1"/>
</dbReference>
<evidence type="ECO:0000256" key="2">
    <source>
        <dbReference type="ARBA" id="ARBA00007379"/>
    </source>
</evidence>
<comment type="function">
    <text evidence="10">Part of the ABC transporter FtsEX involved in asymmetric cellular division facilitating the initiation of sporulation.</text>
</comment>
<dbReference type="Proteomes" id="UP000297714">
    <property type="component" value="Unassembled WGS sequence"/>
</dbReference>
<dbReference type="EMBL" id="SRMQ01000012">
    <property type="protein sequence ID" value="TGJ75702.1"/>
    <property type="molecule type" value="Genomic_DNA"/>
</dbReference>
<keyword evidence="6 11" id="KW-0812">Transmembrane</keyword>
<sequence>MKIRSLGYLFKEGVKNIWSNRTMSIASVGVLVSCLLLTGAAVVFSYNINSAMKTIEGNNSVRIYMTQDLPTLSAIKVGEEIKKLDNIKTCEFVPKDEAIQQYMKILGDKNGTMLQGMTGKDNPLPDAFKVSFKDLSKYKDTAAQIKKIPGVATINDYSDVAAKLTRLDKVVTMAGFWIILLLSLVSLFIISNTIRVTMFSRRVEISIMKSVGATNGFIRVPFIVEGIIIGMLSGALSSFLLFLIYDKMVGSITSITLFSPVDISPMAGKILLAFMLAGTLFGAVGGVISISKYLKKEGGEIVGW</sequence>
<evidence type="ECO:0000256" key="9">
    <source>
        <dbReference type="ARBA" id="ARBA00023306"/>
    </source>
</evidence>
<dbReference type="InterPro" id="IPR004513">
    <property type="entry name" value="FtsX"/>
</dbReference>
<evidence type="ECO:0000259" key="12">
    <source>
        <dbReference type="Pfam" id="PF02687"/>
    </source>
</evidence>
<keyword evidence="15" id="KW-1185">Reference proteome</keyword>
<name>A0A4Z0YFH6_9FIRM</name>